<proteinExistence type="predicted"/>
<accession>A0A1G2I4Z6</accession>
<reference evidence="1 2" key="1">
    <citation type="journal article" date="2016" name="Nat. Commun.">
        <title>Thousands of microbial genomes shed light on interconnected biogeochemical processes in an aquifer system.</title>
        <authorList>
            <person name="Anantharaman K."/>
            <person name="Brown C.T."/>
            <person name="Hug L.A."/>
            <person name="Sharon I."/>
            <person name="Castelle C.J."/>
            <person name="Probst A.J."/>
            <person name="Thomas B.C."/>
            <person name="Singh A."/>
            <person name="Wilkins M.J."/>
            <person name="Karaoz U."/>
            <person name="Brodie E.L."/>
            <person name="Williams K.H."/>
            <person name="Hubbard S.S."/>
            <person name="Banfield J.F."/>
        </authorList>
    </citation>
    <scope>NUCLEOTIDE SEQUENCE [LARGE SCALE GENOMIC DNA]</scope>
</reference>
<dbReference type="Proteomes" id="UP000179214">
    <property type="component" value="Unassembled WGS sequence"/>
</dbReference>
<name>A0A1G2I4Z6_9BACT</name>
<evidence type="ECO:0000313" key="2">
    <source>
        <dbReference type="Proteomes" id="UP000179214"/>
    </source>
</evidence>
<gene>
    <name evidence="1" type="ORF">A3F47_01165</name>
</gene>
<evidence type="ECO:0000313" key="1">
    <source>
        <dbReference type="EMBL" id="OGZ69902.1"/>
    </source>
</evidence>
<comment type="caution">
    <text evidence="1">The sequence shown here is derived from an EMBL/GenBank/DDBJ whole genome shotgun (WGS) entry which is preliminary data.</text>
</comment>
<protein>
    <submittedName>
        <fullName evidence="1">Uncharacterized protein</fullName>
    </submittedName>
</protein>
<sequence>MEKKKNKKITLDTLASMMEEGFNHVLGEMATKEQLQKVDDRLKNVEGKLEEIGDLRPRVKKLEEALEIE</sequence>
<dbReference type="EMBL" id="MHOV01000024">
    <property type="protein sequence ID" value="OGZ69902.1"/>
    <property type="molecule type" value="Genomic_DNA"/>
</dbReference>
<organism evidence="1 2">
    <name type="scientific">Candidatus Staskawiczbacteria bacterium RIFCSPHIGHO2_12_FULL_38_11</name>
    <dbReference type="NCBI Taxonomy" id="1802209"/>
    <lineage>
        <taxon>Bacteria</taxon>
        <taxon>Candidatus Staskawicziibacteriota</taxon>
    </lineage>
</organism>
<dbReference type="AlphaFoldDB" id="A0A1G2I4Z6"/>